<comment type="function">
    <text evidence="17">Member of the two-component regulatory system NreB/NreC involved in the control of dissimilatory nitrate/nitrite reduction in response to oxygen. NreB functions as a direct oxygen sensor histidine kinase which is autophosphorylated, in the absence of oxygen, probably at the conserved histidine residue, and transfers its phosphate group probably to a conserved aspartate residue of NreC. NreB/NreC activates the expression of the nitrate (narGHJI) and nitrite (nir) reductase operons, as well as the putative nitrate transporter gene narT.</text>
</comment>
<dbReference type="InterPro" id="IPR017205">
    <property type="entry name" value="Sig_transdc_His_kinase_ChrS"/>
</dbReference>
<dbReference type="Proteomes" id="UP001550739">
    <property type="component" value="Unassembled WGS sequence"/>
</dbReference>
<evidence type="ECO:0000256" key="11">
    <source>
        <dbReference type="ARBA" id="ARBA00022741"/>
    </source>
</evidence>
<comment type="catalytic activity">
    <reaction evidence="1">
        <text>ATP + protein L-histidine = ADP + protein N-phospho-L-histidine.</text>
        <dbReference type="EC" id="2.7.13.3"/>
    </reaction>
</comment>
<dbReference type="Gene3D" id="1.20.5.1930">
    <property type="match status" value="1"/>
</dbReference>
<comment type="caution">
    <text evidence="22">The sequence shown here is derived from an EMBL/GenBank/DDBJ whole genome shotgun (WGS) entry which is preliminary data.</text>
</comment>
<keyword evidence="20" id="KW-1133">Transmembrane helix</keyword>
<keyword evidence="6" id="KW-0004">4Fe-4S</keyword>
<dbReference type="EC" id="2.7.13.3" evidence="4"/>
<dbReference type="PIRSF" id="PIRSF037434">
    <property type="entry name" value="STHK_ChrS"/>
    <property type="match status" value="1"/>
</dbReference>
<dbReference type="Gene3D" id="3.30.565.10">
    <property type="entry name" value="Histidine kinase-like ATPase, C-terminal domain"/>
    <property type="match status" value="1"/>
</dbReference>
<evidence type="ECO:0000256" key="10">
    <source>
        <dbReference type="ARBA" id="ARBA00022723"/>
    </source>
</evidence>
<dbReference type="PANTHER" id="PTHR24421:SF10">
    <property type="entry name" value="NITRATE_NITRITE SENSOR PROTEIN NARQ"/>
    <property type="match status" value="1"/>
</dbReference>
<reference evidence="22 23" key="1">
    <citation type="submission" date="2024-06" db="EMBL/GenBank/DDBJ databases">
        <title>The Natural Products Discovery Center: Release of the First 8490 Sequenced Strains for Exploring Actinobacteria Biosynthetic Diversity.</title>
        <authorList>
            <person name="Kalkreuter E."/>
            <person name="Kautsar S.A."/>
            <person name="Yang D."/>
            <person name="Bader C.D."/>
            <person name="Teijaro C.N."/>
            <person name="Fluegel L."/>
            <person name="Davis C.M."/>
            <person name="Simpson J.R."/>
            <person name="Lauterbach L."/>
            <person name="Steele A.D."/>
            <person name="Gui C."/>
            <person name="Meng S."/>
            <person name="Li G."/>
            <person name="Viehrig K."/>
            <person name="Ye F."/>
            <person name="Su P."/>
            <person name="Kiefer A.F."/>
            <person name="Nichols A."/>
            <person name="Cepeda A.J."/>
            <person name="Yan W."/>
            <person name="Fan B."/>
            <person name="Jiang Y."/>
            <person name="Adhikari A."/>
            <person name="Zheng C.-J."/>
            <person name="Schuster L."/>
            <person name="Cowan T.M."/>
            <person name="Smanski M.J."/>
            <person name="Chevrette M.G."/>
            <person name="De Carvalho L.P.S."/>
            <person name="Shen B."/>
        </authorList>
    </citation>
    <scope>NUCLEOTIDE SEQUENCE [LARGE SCALE GENOMIC DNA]</scope>
    <source>
        <strain evidence="22 23">NPDC033843</strain>
    </source>
</reference>
<dbReference type="EMBL" id="JBEZVE010000011">
    <property type="protein sequence ID" value="MEU3783120.1"/>
    <property type="molecule type" value="Genomic_DNA"/>
</dbReference>
<keyword evidence="12 22" id="KW-0418">Kinase</keyword>
<dbReference type="Pfam" id="PF07730">
    <property type="entry name" value="HisKA_3"/>
    <property type="match status" value="1"/>
</dbReference>
<evidence type="ECO:0000256" key="17">
    <source>
        <dbReference type="ARBA" id="ARBA00024827"/>
    </source>
</evidence>
<evidence type="ECO:0000256" key="8">
    <source>
        <dbReference type="ARBA" id="ARBA00022553"/>
    </source>
</evidence>
<dbReference type="PANTHER" id="PTHR24421">
    <property type="entry name" value="NITRATE/NITRITE SENSOR PROTEIN NARX-RELATED"/>
    <property type="match status" value="1"/>
</dbReference>
<keyword evidence="15" id="KW-0902">Two-component regulatory system</keyword>
<accession>A0ABV2ZLZ0</accession>
<protein>
    <recommendedName>
        <fullName evidence="5">Oxygen sensor histidine kinase NreB</fullName>
        <ecNumber evidence="4">2.7.13.3</ecNumber>
    </recommendedName>
    <alternativeName>
        <fullName evidence="18">Nitrogen regulation protein B</fullName>
    </alternativeName>
</protein>
<keyword evidence="23" id="KW-1185">Reference proteome</keyword>
<gene>
    <name evidence="22" type="ORF">AB0E89_21640</name>
</gene>
<dbReference type="GO" id="GO:0016301">
    <property type="term" value="F:kinase activity"/>
    <property type="evidence" value="ECO:0007669"/>
    <property type="project" value="UniProtKB-KW"/>
</dbReference>
<feature type="domain" description="Histidine kinase" evidence="21">
    <location>
        <begin position="292"/>
        <end position="385"/>
    </location>
</feature>
<feature type="transmembrane region" description="Helical" evidence="20">
    <location>
        <begin position="58"/>
        <end position="75"/>
    </location>
</feature>
<evidence type="ECO:0000256" key="12">
    <source>
        <dbReference type="ARBA" id="ARBA00022777"/>
    </source>
</evidence>
<evidence type="ECO:0000256" key="19">
    <source>
        <dbReference type="SAM" id="MobiDB-lite"/>
    </source>
</evidence>
<keyword evidence="7" id="KW-0963">Cytoplasm</keyword>
<keyword evidence="13" id="KW-0067">ATP-binding</keyword>
<dbReference type="InterPro" id="IPR004358">
    <property type="entry name" value="Sig_transdc_His_kin-like_C"/>
</dbReference>
<keyword evidence="16" id="KW-0411">Iron-sulfur</keyword>
<evidence type="ECO:0000256" key="7">
    <source>
        <dbReference type="ARBA" id="ARBA00022490"/>
    </source>
</evidence>
<dbReference type="Pfam" id="PF02518">
    <property type="entry name" value="HATPase_c"/>
    <property type="match status" value="1"/>
</dbReference>
<evidence type="ECO:0000259" key="21">
    <source>
        <dbReference type="PROSITE" id="PS50109"/>
    </source>
</evidence>
<keyword evidence="11" id="KW-0547">Nucleotide-binding</keyword>
<evidence type="ECO:0000256" key="2">
    <source>
        <dbReference type="ARBA" id="ARBA00001966"/>
    </source>
</evidence>
<name>A0ABV2ZLZ0_9ACTN</name>
<keyword evidence="8" id="KW-0597">Phosphoprotein</keyword>
<comment type="subcellular location">
    <subcellularLocation>
        <location evidence="3">Cytoplasm</location>
    </subcellularLocation>
</comment>
<dbReference type="InterPro" id="IPR005467">
    <property type="entry name" value="His_kinase_dom"/>
</dbReference>
<keyword evidence="9" id="KW-0808">Transferase</keyword>
<dbReference type="SMART" id="SM00387">
    <property type="entry name" value="HATPase_c"/>
    <property type="match status" value="1"/>
</dbReference>
<dbReference type="RefSeq" id="WP_361704102.1">
    <property type="nucleotide sequence ID" value="NZ_JBEZVE010000011.1"/>
</dbReference>
<evidence type="ECO:0000256" key="16">
    <source>
        <dbReference type="ARBA" id="ARBA00023014"/>
    </source>
</evidence>
<keyword evidence="20" id="KW-0812">Transmembrane</keyword>
<evidence type="ECO:0000256" key="1">
    <source>
        <dbReference type="ARBA" id="ARBA00000085"/>
    </source>
</evidence>
<evidence type="ECO:0000256" key="20">
    <source>
        <dbReference type="SAM" id="Phobius"/>
    </source>
</evidence>
<evidence type="ECO:0000256" key="18">
    <source>
        <dbReference type="ARBA" id="ARBA00030800"/>
    </source>
</evidence>
<keyword evidence="14" id="KW-0408">Iron</keyword>
<feature type="region of interest" description="Disordered" evidence="19">
    <location>
        <begin position="381"/>
        <end position="400"/>
    </location>
</feature>
<sequence>MARLSHLTFFLVVGAGLVRLEQLRIGLCWDIVSVSGLLALVYAGGLAAWDRLGRFGRPVWVAALLALWTVLVLLAPASLTAAYVWCAVPLACVALRALGRRAAGVAVAALTVVLAGQLTRSAGQFDPEIVLIPVAAVWGTVSLYRTQQRDAAERLRLVEELRGTRDVLARQQREAGVLAERTRIARDLHDTLAQELAGGVMLLQAAERDWDTRPDVARTRVRAVADGLHADLAETRRIIRDLTPSAVDEAGLEGALRLLCARAQAEGAAARVRFRSLGTPRPAVDGRTAATLFRVAQSTLANVREHARARNVLVTLHGHADRVELEVRDDGAGFDAARGAVASGPGRGLGLPAARTRLRECGGDLEVGSAPRRGTWVRATVPASSPARPPVGAPSAVAAR</sequence>
<keyword evidence="10" id="KW-0479">Metal-binding</keyword>
<dbReference type="InterPro" id="IPR011712">
    <property type="entry name" value="Sig_transdc_His_kin_sub3_dim/P"/>
</dbReference>
<evidence type="ECO:0000256" key="5">
    <source>
        <dbReference type="ARBA" id="ARBA00017322"/>
    </source>
</evidence>
<comment type="cofactor">
    <cofactor evidence="2">
        <name>[4Fe-4S] cluster</name>
        <dbReference type="ChEBI" id="CHEBI:49883"/>
    </cofactor>
</comment>
<feature type="transmembrane region" description="Helical" evidence="20">
    <location>
        <begin position="129"/>
        <end position="146"/>
    </location>
</feature>
<evidence type="ECO:0000256" key="9">
    <source>
        <dbReference type="ARBA" id="ARBA00022679"/>
    </source>
</evidence>
<dbReference type="SUPFAM" id="SSF55874">
    <property type="entry name" value="ATPase domain of HSP90 chaperone/DNA topoisomerase II/histidine kinase"/>
    <property type="match status" value="1"/>
</dbReference>
<evidence type="ECO:0000313" key="22">
    <source>
        <dbReference type="EMBL" id="MEU3783120.1"/>
    </source>
</evidence>
<evidence type="ECO:0000256" key="14">
    <source>
        <dbReference type="ARBA" id="ARBA00023004"/>
    </source>
</evidence>
<evidence type="ECO:0000256" key="3">
    <source>
        <dbReference type="ARBA" id="ARBA00004496"/>
    </source>
</evidence>
<evidence type="ECO:0000313" key="23">
    <source>
        <dbReference type="Proteomes" id="UP001550739"/>
    </source>
</evidence>
<dbReference type="CDD" id="cd16917">
    <property type="entry name" value="HATPase_UhpB-NarQ-NarX-like"/>
    <property type="match status" value="1"/>
</dbReference>
<evidence type="ECO:0000256" key="15">
    <source>
        <dbReference type="ARBA" id="ARBA00023012"/>
    </source>
</evidence>
<dbReference type="InterPro" id="IPR003594">
    <property type="entry name" value="HATPase_dom"/>
</dbReference>
<feature type="transmembrane region" description="Helical" evidence="20">
    <location>
        <begin position="30"/>
        <end position="49"/>
    </location>
</feature>
<evidence type="ECO:0000256" key="6">
    <source>
        <dbReference type="ARBA" id="ARBA00022485"/>
    </source>
</evidence>
<evidence type="ECO:0000256" key="13">
    <source>
        <dbReference type="ARBA" id="ARBA00022840"/>
    </source>
</evidence>
<dbReference type="PRINTS" id="PR00344">
    <property type="entry name" value="BCTRLSENSOR"/>
</dbReference>
<keyword evidence="20" id="KW-0472">Membrane</keyword>
<proteinExistence type="predicted"/>
<organism evidence="22 23">
    <name type="scientific">Streptomyces sp. 900129855</name>
    <dbReference type="NCBI Taxonomy" id="3155129"/>
    <lineage>
        <taxon>Bacteria</taxon>
        <taxon>Bacillati</taxon>
        <taxon>Actinomycetota</taxon>
        <taxon>Actinomycetes</taxon>
        <taxon>Kitasatosporales</taxon>
        <taxon>Streptomycetaceae</taxon>
        <taxon>Streptomyces</taxon>
    </lineage>
</organism>
<evidence type="ECO:0000256" key="4">
    <source>
        <dbReference type="ARBA" id="ARBA00012438"/>
    </source>
</evidence>
<dbReference type="InterPro" id="IPR050482">
    <property type="entry name" value="Sensor_HK_TwoCompSys"/>
</dbReference>
<feature type="transmembrane region" description="Helical" evidence="20">
    <location>
        <begin position="105"/>
        <end position="123"/>
    </location>
</feature>
<dbReference type="InterPro" id="IPR036890">
    <property type="entry name" value="HATPase_C_sf"/>
</dbReference>
<dbReference type="PROSITE" id="PS50109">
    <property type="entry name" value="HIS_KIN"/>
    <property type="match status" value="1"/>
</dbReference>